<keyword evidence="3" id="KW-1185">Reference proteome</keyword>
<evidence type="ECO:0000256" key="1">
    <source>
        <dbReference type="SAM" id="Phobius"/>
    </source>
</evidence>
<dbReference type="Proteomes" id="UP001307889">
    <property type="component" value="Chromosome 13"/>
</dbReference>
<evidence type="ECO:0000313" key="3">
    <source>
        <dbReference type="Proteomes" id="UP001307889"/>
    </source>
</evidence>
<dbReference type="EMBL" id="AP028921">
    <property type="protein sequence ID" value="BET02134.1"/>
    <property type="molecule type" value="Genomic_DNA"/>
</dbReference>
<name>A0ABN7BCN2_9HEMI</name>
<keyword evidence="1" id="KW-1133">Transmembrane helix</keyword>
<sequence length="104" mass="12183">MMLLDTILYTKIPSPRDAIRPIVKMIYELVGSILFTILFIVSIFRLLNHFRVALSEIFRTVNDVYKSVREIYEVFAALLHPLVFVWRFLVILSARTHGTRTKTI</sequence>
<organism evidence="2 3">
    <name type="scientific">Nesidiocoris tenuis</name>
    <dbReference type="NCBI Taxonomy" id="355587"/>
    <lineage>
        <taxon>Eukaryota</taxon>
        <taxon>Metazoa</taxon>
        <taxon>Ecdysozoa</taxon>
        <taxon>Arthropoda</taxon>
        <taxon>Hexapoda</taxon>
        <taxon>Insecta</taxon>
        <taxon>Pterygota</taxon>
        <taxon>Neoptera</taxon>
        <taxon>Paraneoptera</taxon>
        <taxon>Hemiptera</taxon>
        <taxon>Heteroptera</taxon>
        <taxon>Panheteroptera</taxon>
        <taxon>Cimicomorpha</taxon>
        <taxon>Miridae</taxon>
        <taxon>Dicyphina</taxon>
        <taxon>Nesidiocoris</taxon>
    </lineage>
</organism>
<protein>
    <recommendedName>
        <fullName evidence="4">Ion transport domain-containing protein</fullName>
    </recommendedName>
</protein>
<feature type="transmembrane region" description="Helical" evidence="1">
    <location>
        <begin position="26"/>
        <end position="47"/>
    </location>
</feature>
<feature type="transmembrane region" description="Helical" evidence="1">
    <location>
        <begin position="71"/>
        <end position="92"/>
    </location>
</feature>
<evidence type="ECO:0008006" key="4">
    <source>
        <dbReference type="Google" id="ProtNLM"/>
    </source>
</evidence>
<accession>A0ABN7BCN2</accession>
<keyword evidence="1" id="KW-0812">Transmembrane</keyword>
<keyword evidence="1" id="KW-0472">Membrane</keyword>
<proteinExistence type="predicted"/>
<gene>
    <name evidence="2" type="ORF">NTJ_14952</name>
</gene>
<reference evidence="2 3" key="1">
    <citation type="submission" date="2023-09" db="EMBL/GenBank/DDBJ databases">
        <title>Nesidiocoris tenuis whole genome shotgun sequence.</title>
        <authorList>
            <person name="Shibata T."/>
            <person name="Shimoda M."/>
            <person name="Kobayashi T."/>
            <person name="Uehara T."/>
        </authorList>
    </citation>
    <scope>NUCLEOTIDE SEQUENCE [LARGE SCALE GENOMIC DNA]</scope>
    <source>
        <strain evidence="2 3">Japan</strain>
    </source>
</reference>
<evidence type="ECO:0000313" key="2">
    <source>
        <dbReference type="EMBL" id="BET02134.1"/>
    </source>
</evidence>